<comment type="caution">
    <text evidence="2">The sequence shown here is derived from an EMBL/GenBank/DDBJ whole genome shotgun (WGS) entry which is preliminary data.</text>
</comment>
<dbReference type="Proteomes" id="UP001619911">
    <property type="component" value="Unassembled WGS sequence"/>
</dbReference>
<proteinExistence type="predicted"/>
<keyword evidence="1" id="KW-0472">Membrane</keyword>
<evidence type="ECO:0000313" key="2">
    <source>
        <dbReference type="EMBL" id="MFK2826369.1"/>
    </source>
</evidence>
<keyword evidence="3" id="KW-1185">Reference proteome</keyword>
<keyword evidence="1" id="KW-0812">Transmembrane</keyword>
<accession>A0ABW8ICF7</accession>
<protein>
    <submittedName>
        <fullName evidence="2">Uncharacterized protein</fullName>
    </submittedName>
</protein>
<feature type="transmembrane region" description="Helical" evidence="1">
    <location>
        <begin position="59"/>
        <end position="86"/>
    </location>
</feature>
<sequence>MTNAMKWITGGMEGVLGIPIIGGAIIIGHAWAPLGFMAVLHVITLLLALNAGRSVTGSIFGIVTSVIGWIPIVGMCMHIVTALILISNAFRGR</sequence>
<dbReference type="RefSeq" id="WP_404317637.1">
    <property type="nucleotide sequence ID" value="NZ_JAUIYO010000009.1"/>
</dbReference>
<reference evidence="2 3" key="1">
    <citation type="submission" date="2023-07" db="EMBL/GenBank/DDBJ databases">
        <title>Bacillus lucianemedeirus sp. nov, a new species isolated from an immunobiological production facility.</title>
        <authorList>
            <person name="Costa L.V."/>
            <person name="Miranda R.V.S.L."/>
            <person name="Brandao M.L.L."/>
            <person name="Reis C.M.F."/>
            <person name="Frazao A.M."/>
            <person name="Cruz F.V."/>
            <person name="Baio P.V.P."/>
            <person name="Veras J.F.C."/>
            <person name="Ramos J.N."/>
            <person name="Vieira V."/>
        </authorList>
    </citation>
    <scope>NUCLEOTIDE SEQUENCE [LARGE SCALE GENOMIC DNA]</scope>
    <source>
        <strain evidence="2 3">B190/17</strain>
    </source>
</reference>
<gene>
    <name evidence="2" type="ORF">QYG89_11960</name>
</gene>
<evidence type="ECO:0000313" key="3">
    <source>
        <dbReference type="Proteomes" id="UP001619911"/>
    </source>
</evidence>
<organism evidence="2 3">
    <name type="scientific">Bacillus lumedeiriae</name>
    <dbReference type="NCBI Taxonomy" id="3058829"/>
    <lineage>
        <taxon>Bacteria</taxon>
        <taxon>Bacillati</taxon>
        <taxon>Bacillota</taxon>
        <taxon>Bacilli</taxon>
        <taxon>Bacillales</taxon>
        <taxon>Bacillaceae</taxon>
        <taxon>Bacillus</taxon>
    </lineage>
</organism>
<name>A0ABW8ICF7_9BACI</name>
<evidence type="ECO:0000256" key="1">
    <source>
        <dbReference type="SAM" id="Phobius"/>
    </source>
</evidence>
<dbReference type="EMBL" id="JAUIYO010000009">
    <property type="protein sequence ID" value="MFK2826369.1"/>
    <property type="molecule type" value="Genomic_DNA"/>
</dbReference>
<keyword evidence="1" id="KW-1133">Transmembrane helix</keyword>
<feature type="transmembrane region" description="Helical" evidence="1">
    <location>
        <begin position="20"/>
        <end position="47"/>
    </location>
</feature>